<name>A0A7N2KVW1_QUELO</name>
<evidence type="ECO:0000313" key="1">
    <source>
        <dbReference type="EnsemblPlants" id="QL02p039616:mrna"/>
    </source>
</evidence>
<organism evidence="1 2">
    <name type="scientific">Quercus lobata</name>
    <name type="common">Valley oak</name>
    <dbReference type="NCBI Taxonomy" id="97700"/>
    <lineage>
        <taxon>Eukaryota</taxon>
        <taxon>Viridiplantae</taxon>
        <taxon>Streptophyta</taxon>
        <taxon>Embryophyta</taxon>
        <taxon>Tracheophyta</taxon>
        <taxon>Spermatophyta</taxon>
        <taxon>Magnoliopsida</taxon>
        <taxon>eudicotyledons</taxon>
        <taxon>Gunneridae</taxon>
        <taxon>Pentapetalae</taxon>
        <taxon>rosids</taxon>
        <taxon>fabids</taxon>
        <taxon>Fagales</taxon>
        <taxon>Fagaceae</taxon>
        <taxon>Quercus</taxon>
    </lineage>
</organism>
<dbReference type="AlphaFoldDB" id="A0A7N2KVW1"/>
<dbReference type="GO" id="GO:0000209">
    <property type="term" value="P:protein polyubiquitination"/>
    <property type="evidence" value="ECO:0007669"/>
    <property type="project" value="TreeGrafter"/>
</dbReference>
<accession>A0A7N2KVW1</accession>
<dbReference type="InParanoid" id="A0A7N2KVW1"/>
<proteinExistence type="predicted"/>
<evidence type="ECO:0008006" key="3">
    <source>
        <dbReference type="Google" id="ProtNLM"/>
    </source>
</evidence>
<dbReference type="GO" id="GO:0034450">
    <property type="term" value="F:ubiquitin-ubiquitin ligase activity"/>
    <property type="evidence" value="ECO:0007669"/>
    <property type="project" value="InterPro"/>
</dbReference>
<dbReference type="Proteomes" id="UP000594261">
    <property type="component" value="Chromosome 2"/>
</dbReference>
<dbReference type="GO" id="GO:0005634">
    <property type="term" value="C:nucleus"/>
    <property type="evidence" value="ECO:0007669"/>
    <property type="project" value="TreeGrafter"/>
</dbReference>
<dbReference type="Gramene" id="QL02p039616:mrna">
    <property type="protein sequence ID" value="QL02p039616:mrna"/>
    <property type="gene ID" value="QL02p039616"/>
</dbReference>
<reference evidence="1" key="2">
    <citation type="submission" date="2021-01" db="UniProtKB">
        <authorList>
            <consortium name="EnsemblPlants"/>
        </authorList>
    </citation>
    <scope>IDENTIFICATION</scope>
</reference>
<dbReference type="EnsemblPlants" id="QL02p039616:mrna">
    <property type="protein sequence ID" value="QL02p039616:mrna"/>
    <property type="gene ID" value="QL02p039616"/>
</dbReference>
<dbReference type="GO" id="GO:0036503">
    <property type="term" value="P:ERAD pathway"/>
    <property type="evidence" value="ECO:0007669"/>
    <property type="project" value="InterPro"/>
</dbReference>
<sequence>MATPTTARKPQRSPEEIEDIILRKIFLVSLTDSESSDPRIVYLELTAAEILSESKELRLSRDLMERILIDRLSASATAEPPFQYLVGCYRRAYDESKKISSMKDPNLRSQLDSVIKQAKKLCVSYCRIHLGNPELFPNNEVKSGTSPLLQLVFSEVSSSLDGFGGSSSGGTQSLPGFLDEFFRDSDFDTLDPILKGLYEDLRGTVIKVSALGNFQQPLRALLYLVNFPVGAKSLVNHLWWIPKGIYLNGRVIEMTSILGPFFHVSALLDDSIFKTQPDVGVAHSLISDSQNAFVKGREILDSVLIASECIDSRMKSRVSRGVRQGDQLSLLLFDIVIKALSYDTLIFCDADSHHLVALRGILARFEVVSRLKINFLKSELVPIGIVPNMEELVEILGCRQPSLPLKYLGLPLGATHKYETIWNPVLEKMERSKVANHMKKLRRDFLWSSIDAPKMPLVEWVKRYRTERNALWRKVIEAKYGDGRGGWCTKPMTGTYGVSVWKSIRSGWMDFSKFLQFDVGDGTRVKFWEDEWYRDCALKVAFLELYSISRTKESLVSEVMRFLEGQLHWDF</sequence>
<dbReference type="PANTHER" id="PTHR13931:SF2">
    <property type="entry name" value="UBIQUITIN CONJUGATION FACTOR E4 B"/>
    <property type="match status" value="1"/>
</dbReference>
<dbReference type="GO" id="GO:0005737">
    <property type="term" value="C:cytoplasm"/>
    <property type="evidence" value="ECO:0007669"/>
    <property type="project" value="TreeGrafter"/>
</dbReference>
<dbReference type="InterPro" id="IPR045132">
    <property type="entry name" value="UBE4"/>
</dbReference>
<reference evidence="2" key="1">
    <citation type="journal article" date="2016" name="G3 (Bethesda)">
        <title>First Draft Assembly and Annotation of the Genome of a California Endemic Oak Quercus lobata Nee (Fagaceae).</title>
        <authorList>
            <person name="Sork V.L."/>
            <person name="Fitz-Gibbon S.T."/>
            <person name="Puiu D."/>
            <person name="Crepeau M."/>
            <person name="Gugger P.F."/>
            <person name="Sherman R."/>
            <person name="Stevens K."/>
            <person name="Langley C.H."/>
            <person name="Pellegrini M."/>
            <person name="Salzberg S.L."/>
        </authorList>
    </citation>
    <scope>NUCLEOTIDE SEQUENCE [LARGE SCALE GENOMIC DNA]</scope>
    <source>
        <strain evidence="2">cv. SW786</strain>
    </source>
</reference>
<keyword evidence="2" id="KW-1185">Reference proteome</keyword>
<protein>
    <recommendedName>
        <fullName evidence="3">Reverse transcriptase domain-containing protein</fullName>
    </recommendedName>
</protein>
<dbReference type="PANTHER" id="PTHR13931">
    <property type="entry name" value="UBIQUITINATION FACTOR E4"/>
    <property type="match status" value="1"/>
</dbReference>
<dbReference type="GO" id="GO:0000151">
    <property type="term" value="C:ubiquitin ligase complex"/>
    <property type="evidence" value="ECO:0007669"/>
    <property type="project" value="InterPro"/>
</dbReference>
<evidence type="ECO:0000313" key="2">
    <source>
        <dbReference type="Proteomes" id="UP000594261"/>
    </source>
</evidence>